<name>A0ABV9YX67_9PSEU</name>
<evidence type="ECO:0000313" key="3">
    <source>
        <dbReference type="Proteomes" id="UP001595947"/>
    </source>
</evidence>
<dbReference type="EMBL" id="JBHSIV010000049">
    <property type="protein sequence ID" value="MFC5065879.1"/>
    <property type="molecule type" value="Genomic_DNA"/>
</dbReference>
<dbReference type="RefSeq" id="WP_378039197.1">
    <property type="nucleotide sequence ID" value="NZ_JBHSIV010000049.1"/>
</dbReference>
<comment type="caution">
    <text evidence="2">The sequence shown here is derived from an EMBL/GenBank/DDBJ whole genome shotgun (WGS) entry which is preliminary data.</text>
</comment>
<dbReference type="Proteomes" id="UP001595947">
    <property type="component" value="Unassembled WGS sequence"/>
</dbReference>
<proteinExistence type="predicted"/>
<keyword evidence="3" id="KW-1185">Reference proteome</keyword>
<feature type="signal peptide" evidence="1">
    <location>
        <begin position="1"/>
        <end position="29"/>
    </location>
</feature>
<sequence length="62" mass="6238">MSKQSLARLAVAAVVTPLLMLGFAGAASAAEITPIAEYVDTTVADTEAEIGAVVDALGFEAE</sequence>
<keyword evidence="1" id="KW-0732">Signal</keyword>
<organism evidence="2 3">
    <name type="scientific">Actinomycetospora atypica</name>
    <dbReference type="NCBI Taxonomy" id="1290095"/>
    <lineage>
        <taxon>Bacteria</taxon>
        <taxon>Bacillati</taxon>
        <taxon>Actinomycetota</taxon>
        <taxon>Actinomycetes</taxon>
        <taxon>Pseudonocardiales</taxon>
        <taxon>Pseudonocardiaceae</taxon>
        <taxon>Actinomycetospora</taxon>
    </lineage>
</organism>
<gene>
    <name evidence="2" type="ORF">ACFPBZ_26935</name>
</gene>
<evidence type="ECO:0000256" key="1">
    <source>
        <dbReference type="SAM" id="SignalP"/>
    </source>
</evidence>
<evidence type="ECO:0000313" key="2">
    <source>
        <dbReference type="EMBL" id="MFC5065879.1"/>
    </source>
</evidence>
<feature type="chain" id="PRO_5045692310" evidence="1">
    <location>
        <begin position="30"/>
        <end position="62"/>
    </location>
</feature>
<accession>A0ABV9YX67</accession>
<reference evidence="3" key="1">
    <citation type="journal article" date="2019" name="Int. J. Syst. Evol. Microbiol.">
        <title>The Global Catalogue of Microorganisms (GCM) 10K type strain sequencing project: providing services to taxonomists for standard genome sequencing and annotation.</title>
        <authorList>
            <consortium name="The Broad Institute Genomics Platform"/>
            <consortium name="The Broad Institute Genome Sequencing Center for Infectious Disease"/>
            <person name="Wu L."/>
            <person name="Ma J."/>
        </authorList>
    </citation>
    <scope>NUCLEOTIDE SEQUENCE [LARGE SCALE GENOMIC DNA]</scope>
    <source>
        <strain evidence="3">CGMCC 4.7093</strain>
    </source>
</reference>
<protein>
    <submittedName>
        <fullName evidence="2">Uncharacterized protein</fullName>
    </submittedName>
</protein>